<sequence length="91" mass="10440">MNSDVGSTQSVLMITRKSIHALISSLEHYFSWNSQLKQQGLEVNNSPSNEMRIVRSSTIRPNPFTTALYQDFLWTCVLLLETSRTPCFDRT</sequence>
<reference evidence="1 2" key="1">
    <citation type="submission" date="2017-06" db="EMBL/GenBank/DDBJ databases">
        <title>Sequencing and comparative analysis of myxobacterial genomes.</title>
        <authorList>
            <person name="Rupp O."/>
            <person name="Goesmann A."/>
            <person name="Sogaard-Andersen L."/>
        </authorList>
    </citation>
    <scope>NUCLEOTIDE SEQUENCE [LARGE SCALE GENOMIC DNA]</scope>
    <source>
        <strain evidence="1 2">DSM 52655</strain>
    </source>
</reference>
<proteinExistence type="predicted"/>
<organism evidence="1 2">
    <name type="scientific">Cystobacter fuscus</name>
    <dbReference type="NCBI Taxonomy" id="43"/>
    <lineage>
        <taxon>Bacteria</taxon>
        <taxon>Pseudomonadati</taxon>
        <taxon>Myxococcota</taxon>
        <taxon>Myxococcia</taxon>
        <taxon>Myxococcales</taxon>
        <taxon>Cystobacterineae</taxon>
        <taxon>Archangiaceae</taxon>
        <taxon>Cystobacter</taxon>
    </lineage>
</organism>
<gene>
    <name evidence="1" type="ORF">CYFUS_001332</name>
</gene>
<accession>A0A250IXF3</accession>
<dbReference type="Proteomes" id="UP000217257">
    <property type="component" value="Chromosome"/>
</dbReference>
<dbReference type="AlphaFoldDB" id="A0A250IXF3"/>
<name>A0A250IXF3_9BACT</name>
<dbReference type="EMBL" id="CP022098">
    <property type="protein sequence ID" value="ATB35918.1"/>
    <property type="molecule type" value="Genomic_DNA"/>
</dbReference>
<evidence type="ECO:0000313" key="2">
    <source>
        <dbReference type="Proteomes" id="UP000217257"/>
    </source>
</evidence>
<evidence type="ECO:0000313" key="1">
    <source>
        <dbReference type="EMBL" id="ATB35918.1"/>
    </source>
</evidence>
<dbReference type="KEGG" id="cfus:CYFUS_001332"/>
<protein>
    <submittedName>
        <fullName evidence="1">Uncharacterized protein</fullName>
    </submittedName>
</protein>